<dbReference type="SUPFAM" id="SSF56935">
    <property type="entry name" value="Porins"/>
    <property type="match status" value="1"/>
</dbReference>
<accession>A0A380S7V2</accession>
<evidence type="ECO:0008006" key="4">
    <source>
        <dbReference type="Google" id="ProtNLM"/>
    </source>
</evidence>
<reference evidence="2 3" key="1">
    <citation type="submission" date="2017-08" db="EMBL/GenBank/DDBJ databases">
        <authorList>
            <person name="de Groot N.N."/>
        </authorList>
    </citation>
    <scope>NUCLEOTIDE SEQUENCE [LARGE SCALE GENOMIC DNA]</scope>
    <source>
        <strain evidence="2 3">HM2</strain>
    </source>
</reference>
<organism evidence="2 3">
    <name type="scientific">Fibrobacter succinogenes</name>
    <name type="common">Bacteroides succinogenes</name>
    <dbReference type="NCBI Taxonomy" id="833"/>
    <lineage>
        <taxon>Bacteria</taxon>
        <taxon>Pseudomonadati</taxon>
        <taxon>Fibrobacterota</taxon>
        <taxon>Fibrobacteria</taxon>
        <taxon>Fibrobacterales</taxon>
        <taxon>Fibrobacteraceae</taxon>
        <taxon>Fibrobacter</taxon>
    </lineage>
</organism>
<gene>
    <name evidence="2" type="ORF">SAMN05661053_2294</name>
</gene>
<evidence type="ECO:0000313" key="3">
    <source>
        <dbReference type="Proteomes" id="UP000255423"/>
    </source>
</evidence>
<dbReference type="AlphaFoldDB" id="A0A380S7V2"/>
<feature type="signal peptide" evidence="1">
    <location>
        <begin position="1"/>
        <end position="22"/>
    </location>
</feature>
<dbReference type="EMBL" id="UHJL01000003">
    <property type="protein sequence ID" value="SUQ24880.1"/>
    <property type="molecule type" value="Genomic_DNA"/>
</dbReference>
<dbReference type="RefSeq" id="WP_109573242.1">
    <property type="nucleotide sequence ID" value="NZ_UHJL01000003.1"/>
</dbReference>
<evidence type="ECO:0000256" key="1">
    <source>
        <dbReference type="SAM" id="SignalP"/>
    </source>
</evidence>
<proteinExistence type="predicted"/>
<evidence type="ECO:0000313" key="2">
    <source>
        <dbReference type="EMBL" id="SUQ24880.1"/>
    </source>
</evidence>
<feature type="chain" id="PRO_5016773074" description="Major outer membrane protein" evidence="1">
    <location>
        <begin position="23"/>
        <end position="403"/>
    </location>
</feature>
<dbReference type="Proteomes" id="UP000255423">
    <property type="component" value="Unassembled WGS sequence"/>
</dbReference>
<keyword evidence="1" id="KW-0732">Signal</keyword>
<protein>
    <recommendedName>
        <fullName evidence="4">Major outer membrane protein</fullName>
    </recommendedName>
</protein>
<sequence>MNFNIKKSIAQIVLLSSITAIAAEAIAVTTKSGVSATLYGFASLNAAYEDSKSNNGNFANFAAQSDIANKNDGGWHFTPNLTRIGLNLSSGSDTSFFKANGKIEVDFYGGGSGNAPVPRLRHGYGEISFGKSGFSILGGQTWDLISPLVTPTLNAGVLNNSGDPGLRRAQLRLTEKVPVGNGSLDFAVALVRTIGESQPYNTSSASETGVDADVPTIQGRIGIAIPLWVENKKFGLGISGHYGQEEVDLDATGDTKDIPSWSFNVDLTLPITSNFTFLGEYFVGANLDTYAAGIGRGLVSNTEDPESVRSIGAYGGWIALQAKFIQKLAFNVGAGLDKLKREDIRKAGGREQNLSFFANTTYNLTDAFSLGFEYLHVQTDYLIANTVKEADLNRYHLSATYAF</sequence>
<name>A0A380S7V2_FIBSU</name>